<protein>
    <submittedName>
        <fullName evidence="1">P-loop containing nucleoside triphosphate hydrolase protein</fullName>
    </submittedName>
</protein>
<comment type="caution">
    <text evidence="1">The sequence shown here is derived from an EMBL/GenBank/DDBJ whole genome shotgun (WGS) entry which is preliminary data.</text>
</comment>
<sequence length="780" mass="84613">MSLQKRQLGTVAHDEASKLRNIAFVAHIDSGKTTLTESVLLKSSYLSSAGSVDTGSTTTDFLPAERQRGITIQSASIPVKWKNWTFNLIDTPGHADFGMEVESASRVIDGAVVLIDSVEGVEAQTKGVWRQLDRYGVRSRVMFLNKLDRAGASFHSSVLSLLAHRLHPKPMVLTLPLASLQTSDYALGEPGIAGIIDLVNWQLWKWSPEGEATTHLLPTDIDGLNKSGLLPLDHPVIPHLVQARTSLLDNLSMHSEALMERLLDLPATPSAYLTVSAEEIMPELRAATLRSNVLPVVCGSAFKHVGTELLLNYVGDLLPSPIDAESKALVPDAPLQMLAWKVAWDKRRGWMTFVRVYSGTLRQQSTVLNVTRGQRERVSKLLLLYASQTEEVQTLSFGSVGVILGCKYTRTGDTLTSIHQNGLEETSLPNIIPPPPVMSISVLPQSQSDVEPVQEALESLSRTDPSVRVESNEGQIIVHGLGALHLEIVESRLKDEWAAKFEFGRQRVSYRECLGPGSFDSVSDSWSTEMSGKTIDVSVQLEVRALEDDEAGDPAWGGNIVLQSSGAPLGLPDSYTNKASPLCHISRGLFDALSSSPNTSLAISRLYIKVLKYSYPENVLPSSVQALAGGSAVILRNILKAAGMGRLMEPYIRVKVTVDEEHVGKVVKDLTEHGGEVLDLAASSVGSVDGDQDIGPYPQDGVYVPPQELSPSASAFTADTSSASFRRAVHALAPLNRLLDYSSRLRALSGGQGVFEMENAGFHLVSESRKTEILKELGRA</sequence>
<keyword evidence="1" id="KW-0378">Hydrolase</keyword>
<gene>
    <name evidence="1" type="ORF">BDY19DRAFT_903497</name>
</gene>
<reference evidence="1" key="1">
    <citation type="journal article" date="2021" name="Environ. Microbiol.">
        <title>Gene family expansions and transcriptome signatures uncover fungal adaptations to wood decay.</title>
        <authorList>
            <person name="Hage H."/>
            <person name="Miyauchi S."/>
            <person name="Viragh M."/>
            <person name="Drula E."/>
            <person name="Min B."/>
            <person name="Chaduli D."/>
            <person name="Navarro D."/>
            <person name="Favel A."/>
            <person name="Norest M."/>
            <person name="Lesage-Meessen L."/>
            <person name="Balint B."/>
            <person name="Merenyi Z."/>
            <person name="de Eugenio L."/>
            <person name="Morin E."/>
            <person name="Martinez A.T."/>
            <person name="Baldrian P."/>
            <person name="Stursova M."/>
            <person name="Martinez M.J."/>
            <person name="Novotny C."/>
            <person name="Magnuson J.K."/>
            <person name="Spatafora J.W."/>
            <person name="Maurice S."/>
            <person name="Pangilinan J."/>
            <person name="Andreopoulos W."/>
            <person name="LaButti K."/>
            <person name="Hundley H."/>
            <person name="Na H."/>
            <person name="Kuo A."/>
            <person name="Barry K."/>
            <person name="Lipzen A."/>
            <person name="Henrissat B."/>
            <person name="Riley R."/>
            <person name="Ahrendt S."/>
            <person name="Nagy L.G."/>
            <person name="Grigoriev I.V."/>
            <person name="Martin F."/>
            <person name="Rosso M.N."/>
        </authorList>
    </citation>
    <scope>NUCLEOTIDE SEQUENCE</scope>
    <source>
        <strain evidence="1">CBS 384.51</strain>
    </source>
</reference>
<dbReference type="Proteomes" id="UP001055072">
    <property type="component" value="Unassembled WGS sequence"/>
</dbReference>
<proteinExistence type="predicted"/>
<keyword evidence="2" id="KW-1185">Reference proteome</keyword>
<evidence type="ECO:0000313" key="2">
    <source>
        <dbReference type="Proteomes" id="UP001055072"/>
    </source>
</evidence>
<accession>A0ACB8UER2</accession>
<evidence type="ECO:0000313" key="1">
    <source>
        <dbReference type="EMBL" id="KAI0092729.1"/>
    </source>
</evidence>
<dbReference type="EMBL" id="MU274903">
    <property type="protein sequence ID" value="KAI0092729.1"/>
    <property type="molecule type" value="Genomic_DNA"/>
</dbReference>
<organism evidence="1 2">
    <name type="scientific">Irpex rosettiformis</name>
    <dbReference type="NCBI Taxonomy" id="378272"/>
    <lineage>
        <taxon>Eukaryota</taxon>
        <taxon>Fungi</taxon>
        <taxon>Dikarya</taxon>
        <taxon>Basidiomycota</taxon>
        <taxon>Agaricomycotina</taxon>
        <taxon>Agaricomycetes</taxon>
        <taxon>Polyporales</taxon>
        <taxon>Irpicaceae</taxon>
        <taxon>Irpex</taxon>
    </lineage>
</organism>
<name>A0ACB8UER2_9APHY</name>